<proteinExistence type="inferred from homology"/>
<dbReference type="EMBL" id="FXAT01000019">
    <property type="protein sequence ID" value="SMG61028.1"/>
    <property type="molecule type" value="Genomic_DNA"/>
</dbReference>
<gene>
    <name evidence="4" type="ORF">SAMN06265784_11919</name>
</gene>
<dbReference type="InterPro" id="IPR006035">
    <property type="entry name" value="Ureohydrolase"/>
</dbReference>
<evidence type="ECO:0000313" key="5">
    <source>
        <dbReference type="Proteomes" id="UP000193228"/>
    </source>
</evidence>
<organism evidence="4 5">
    <name type="scientific">Paraburkholderia susongensis</name>
    <dbReference type="NCBI Taxonomy" id="1515439"/>
    <lineage>
        <taxon>Bacteria</taxon>
        <taxon>Pseudomonadati</taxon>
        <taxon>Pseudomonadota</taxon>
        <taxon>Betaproteobacteria</taxon>
        <taxon>Burkholderiales</taxon>
        <taxon>Burkholderiaceae</taxon>
        <taxon>Paraburkholderia</taxon>
    </lineage>
</organism>
<evidence type="ECO:0000256" key="1">
    <source>
        <dbReference type="ARBA" id="ARBA00022723"/>
    </source>
</evidence>
<name>A0A1X7M4B0_9BURK</name>
<dbReference type="Pfam" id="PF00491">
    <property type="entry name" value="Arginase"/>
    <property type="match status" value="1"/>
</dbReference>
<evidence type="ECO:0000256" key="3">
    <source>
        <dbReference type="PROSITE-ProRule" id="PRU00742"/>
    </source>
</evidence>
<dbReference type="STRING" id="1515439.SAMN06265784_11919"/>
<dbReference type="AlphaFoldDB" id="A0A1X7M4B0"/>
<evidence type="ECO:0000256" key="2">
    <source>
        <dbReference type="ARBA" id="ARBA00022801"/>
    </source>
</evidence>
<keyword evidence="1" id="KW-0479">Metal-binding</keyword>
<dbReference type="PROSITE" id="PS51409">
    <property type="entry name" value="ARGINASE_2"/>
    <property type="match status" value="1"/>
</dbReference>
<keyword evidence="2" id="KW-0378">Hydrolase</keyword>
<dbReference type="GO" id="GO:0033389">
    <property type="term" value="P:putrescine biosynthetic process from arginine, via agmatine"/>
    <property type="evidence" value="ECO:0007669"/>
    <property type="project" value="TreeGrafter"/>
</dbReference>
<comment type="similarity">
    <text evidence="3">Belongs to the arginase family.</text>
</comment>
<dbReference type="Proteomes" id="UP000193228">
    <property type="component" value="Unassembled WGS sequence"/>
</dbReference>
<dbReference type="PANTHER" id="PTHR11358:SF26">
    <property type="entry name" value="GUANIDINO ACID HYDROLASE, MITOCHONDRIAL"/>
    <property type="match status" value="1"/>
</dbReference>
<dbReference type="GO" id="GO:0046872">
    <property type="term" value="F:metal ion binding"/>
    <property type="evidence" value="ECO:0007669"/>
    <property type="project" value="UniProtKB-KW"/>
</dbReference>
<accession>A0A1X7M4B0</accession>
<dbReference type="SUPFAM" id="SSF52768">
    <property type="entry name" value="Arginase/deacetylase"/>
    <property type="match status" value="1"/>
</dbReference>
<evidence type="ECO:0000313" key="4">
    <source>
        <dbReference type="EMBL" id="SMG61028.1"/>
    </source>
</evidence>
<dbReference type="InterPro" id="IPR023696">
    <property type="entry name" value="Ureohydrolase_dom_sf"/>
</dbReference>
<sequence length="301" mass="32074">MSFATFMGVPSRQEGSALTPRACVLGVPFDCGTHPFRVGSREGPDTIRRQSRLIRPYFSDPAGKPANPIAALGLVDAGNVNCFAGDVERSYPLIEQAMDEVIAGGMMPITMGGDGAVTLPQLRAVRKRYPDLAVLHIDAHTDTYDLAGFNTATTFTRASEEGLVDVRNSFHVGARGTTFMDGVLGFGRSLGYNIVSFAELDADPVACVNAIRERIGQRPVYLCFDMDIFDPSCAPGVCTPEWGGLNPKEGIALLRSLAGLNFVAFDVNTVSPAQDIGETTAFLAASVLFECCALAAQTPAR</sequence>
<dbReference type="Gene3D" id="3.40.800.10">
    <property type="entry name" value="Ureohydrolase domain"/>
    <property type="match status" value="1"/>
</dbReference>
<keyword evidence="5" id="KW-1185">Reference proteome</keyword>
<dbReference type="GO" id="GO:0008783">
    <property type="term" value="F:agmatinase activity"/>
    <property type="evidence" value="ECO:0007669"/>
    <property type="project" value="TreeGrafter"/>
</dbReference>
<dbReference type="PIRSF" id="PIRSF036979">
    <property type="entry name" value="Arginase"/>
    <property type="match status" value="1"/>
</dbReference>
<dbReference type="PANTHER" id="PTHR11358">
    <property type="entry name" value="ARGINASE/AGMATINASE"/>
    <property type="match status" value="1"/>
</dbReference>
<protein>
    <submittedName>
        <fullName evidence="4">Agmatinase</fullName>
    </submittedName>
</protein>
<reference evidence="5" key="1">
    <citation type="submission" date="2017-04" db="EMBL/GenBank/DDBJ databases">
        <authorList>
            <person name="Varghese N."/>
            <person name="Submissions S."/>
        </authorList>
    </citation>
    <scope>NUCLEOTIDE SEQUENCE [LARGE SCALE GENOMIC DNA]</scope>
    <source>
        <strain evidence="5">LMG 29540</strain>
    </source>
</reference>